<organism evidence="5 6">
    <name type="scientific">Trichostrongylus colubriformis</name>
    <name type="common">Black scour worm</name>
    <dbReference type="NCBI Taxonomy" id="6319"/>
    <lineage>
        <taxon>Eukaryota</taxon>
        <taxon>Metazoa</taxon>
        <taxon>Ecdysozoa</taxon>
        <taxon>Nematoda</taxon>
        <taxon>Chromadorea</taxon>
        <taxon>Rhabditida</taxon>
        <taxon>Rhabditina</taxon>
        <taxon>Rhabditomorpha</taxon>
        <taxon>Strongyloidea</taxon>
        <taxon>Trichostrongylidae</taxon>
        <taxon>Trichostrongylus</taxon>
    </lineage>
</organism>
<evidence type="ECO:0000256" key="3">
    <source>
        <dbReference type="PIRSR" id="PIRSR000915-2"/>
    </source>
</evidence>
<feature type="binding site" evidence="3">
    <location>
        <position position="272"/>
    </location>
    <ligand>
        <name>substrate</name>
    </ligand>
</feature>
<accession>A0AAN8IIK9</accession>
<comment type="caution">
    <text evidence="5">The sequence shown here is derived from an EMBL/GenBank/DDBJ whole genome shotgun (WGS) entry which is preliminary data.</text>
</comment>
<evidence type="ECO:0000313" key="5">
    <source>
        <dbReference type="EMBL" id="KAK5976064.1"/>
    </source>
</evidence>
<dbReference type="Pfam" id="PF13242">
    <property type="entry name" value="Hydrolase_like"/>
    <property type="match status" value="1"/>
</dbReference>
<dbReference type="InterPro" id="IPR006357">
    <property type="entry name" value="HAD-SF_hydro_IIA"/>
</dbReference>
<reference evidence="5 6" key="1">
    <citation type="submission" date="2019-10" db="EMBL/GenBank/DDBJ databases">
        <title>Assembly and Annotation for the nematode Trichostrongylus colubriformis.</title>
        <authorList>
            <person name="Martin J."/>
        </authorList>
    </citation>
    <scope>NUCLEOTIDE SEQUENCE [LARGE SCALE GENOMIC DNA]</scope>
    <source>
        <strain evidence="5">G859</strain>
        <tissue evidence="5">Whole worm</tissue>
    </source>
</reference>
<dbReference type="Gene3D" id="3.40.50.1000">
    <property type="entry name" value="HAD superfamily/HAD-like"/>
    <property type="match status" value="2"/>
</dbReference>
<keyword evidence="6" id="KW-1185">Reference proteome</keyword>
<dbReference type="NCBIfam" id="TIGR01460">
    <property type="entry name" value="HAD-SF-IIA"/>
    <property type="match status" value="1"/>
</dbReference>
<proteinExistence type="predicted"/>
<evidence type="ECO:0000313" key="6">
    <source>
        <dbReference type="Proteomes" id="UP001331761"/>
    </source>
</evidence>
<dbReference type="GO" id="GO:0046872">
    <property type="term" value="F:metal ion binding"/>
    <property type="evidence" value="ECO:0007669"/>
    <property type="project" value="UniProtKB-KW"/>
</dbReference>
<keyword evidence="4" id="KW-0460">Magnesium</keyword>
<keyword evidence="1" id="KW-0378">Hydrolase</keyword>
<evidence type="ECO:0000256" key="1">
    <source>
        <dbReference type="ARBA" id="ARBA00022801"/>
    </source>
</evidence>
<dbReference type="GO" id="GO:0016791">
    <property type="term" value="F:phosphatase activity"/>
    <property type="evidence" value="ECO:0007669"/>
    <property type="project" value="InterPro"/>
</dbReference>
<dbReference type="EMBL" id="WIXE01012254">
    <property type="protein sequence ID" value="KAK5976064.1"/>
    <property type="molecule type" value="Genomic_DNA"/>
</dbReference>
<protein>
    <submittedName>
        <fullName evidence="5">PhosphoGlycolate Phosphatase</fullName>
    </submittedName>
</protein>
<dbReference type="NCBIfam" id="TIGR01452">
    <property type="entry name" value="PGP_euk"/>
    <property type="match status" value="1"/>
</dbReference>
<dbReference type="SUPFAM" id="SSF56784">
    <property type="entry name" value="HAD-like"/>
    <property type="match status" value="1"/>
</dbReference>
<sequence>MSRPSNGGGTFMSLFQAFKEECKRYAKQKRLPVSNKSKIYSMTQNEANAELLTPDTFASLIQEIDTVICGADGLVWLREGVITDASSLINLLIDNKKQVIMLTNDTTTTRVDHERKLAQHRFSPKITKDVIVTPGLILAEYLKNSGGYHSKKVYLIASEGVEDELKSNGIEYFGQGPDVLRAQGKEAVVFNTDMAVKREEVCAVVVGFDKHFCYKKMMKAANYLHDPSCLFLATNDDATFSCHNQDIIVPDAGAIVASVSKAASREPVIVGKPYLPAFEFIKSKWKIDESRTMMICSKINTDVKFGRDHGMRTLLVLNETQQMDELEKLRSSGQADLLPHYYATSIASILPQIKQS</sequence>
<feature type="binding site" evidence="4">
    <location>
        <position position="72"/>
    </location>
    <ligand>
        <name>Mg(2+)</name>
        <dbReference type="ChEBI" id="CHEBI:18420"/>
    </ligand>
</feature>
<dbReference type="PANTHER" id="PTHR19288">
    <property type="entry name" value="4-NITROPHENYLPHOSPHATASE-RELATED"/>
    <property type="match status" value="1"/>
</dbReference>
<dbReference type="PANTHER" id="PTHR19288:SF83">
    <property type="entry name" value="PHOSPHOGLYCOLATE PHOSPHATASE"/>
    <property type="match status" value="1"/>
</dbReference>
<dbReference type="GO" id="GO:0005737">
    <property type="term" value="C:cytoplasm"/>
    <property type="evidence" value="ECO:0007669"/>
    <property type="project" value="TreeGrafter"/>
</dbReference>
<dbReference type="InterPro" id="IPR006349">
    <property type="entry name" value="PGP_euk"/>
</dbReference>
<gene>
    <name evidence="5" type="ORF">GCK32_011418</name>
</gene>
<dbReference type="InterPro" id="IPR036412">
    <property type="entry name" value="HAD-like_sf"/>
</dbReference>
<dbReference type="AlphaFoldDB" id="A0AAN8IIK9"/>
<evidence type="ECO:0000256" key="2">
    <source>
        <dbReference type="PIRSR" id="PIRSR000915-1"/>
    </source>
</evidence>
<keyword evidence="4" id="KW-0479">Metal-binding</keyword>
<dbReference type="PIRSF" id="PIRSF000915">
    <property type="entry name" value="PGP-type_phosphatase"/>
    <property type="match status" value="1"/>
</dbReference>
<dbReference type="Proteomes" id="UP001331761">
    <property type="component" value="Unassembled WGS sequence"/>
</dbReference>
<dbReference type="InterPro" id="IPR023214">
    <property type="entry name" value="HAD_sf"/>
</dbReference>
<name>A0AAN8IIK9_TRICO</name>
<comment type="cofactor">
    <cofactor evidence="4">
        <name>Mg(2+)</name>
        <dbReference type="ChEBI" id="CHEBI:18420"/>
    </cofactor>
    <text evidence="4">Divalent metal ions. Mg(2+) is the most effective.</text>
</comment>
<feature type="active site" description="Proton donor" evidence="2">
    <location>
        <position position="72"/>
    </location>
</feature>
<evidence type="ECO:0000256" key="4">
    <source>
        <dbReference type="PIRSR" id="PIRSR000915-3"/>
    </source>
</evidence>
<dbReference type="Pfam" id="PF13344">
    <property type="entry name" value="Hydrolase_6"/>
    <property type="match status" value="1"/>
</dbReference>